<dbReference type="EMBL" id="AP026709">
    <property type="protein sequence ID" value="BDQ37770.1"/>
    <property type="molecule type" value="Genomic_DNA"/>
</dbReference>
<dbReference type="Proteomes" id="UP001317742">
    <property type="component" value="Chromosome"/>
</dbReference>
<protein>
    <submittedName>
        <fullName evidence="1">Uncharacterized protein</fullName>
    </submittedName>
</protein>
<evidence type="ECO:0000313" key="2">
    <source>
        <dbReference type="Proteomes" id="UP001317742"/>
    </source>
</evidence>
<keyword evidence="2" id="KW-1185">Reference proteome</keyword>
<accession>A0ABM8B2G5</accession>
<gene>
    <name evidence="1" type="ORF">SYK_21300</name>
</gene>
<reference evidence="1 2" key="1">
    <citation type="submission" date="2022-08" db="EMBL/GenBank/DDBJ databases">
        <title>Genome Sequence of the sulphate-reducing bacterium, Pseudodesulfovibrio sp. SYK.</title>
        <authorList>
            <person name="Kondo R."/>
            <person name="Kataoka T."/>
        </authorList>
    </citation>
    <scope>NUCLEOTIDE SEQUENCE [LARGE SCALE GENOMIC DNA]</scope>
    <source>
        <strain evidence="1 2">SYK</strain>
    </source>
</reference>
<sequence>MTTRLLKLAGIDVSTLDQRCVILSEGCPACMPGETTFTTQVIRLNREKGGGDEPVSAAVN</sequence>
<name>A0ABM8B2G5_9BACT</name>
<evidence type="ECO:0000313" key="1">
    <source>
        <dbReference type="EMBL" id="BDQ37770.1"/>
    </source>
</evidence>
<organism evidence="1 2">
    <name type="scientific">Pseudodesulfovibrio nedwellii</name>
    <dbReference type="NCBI Taxonomy" id="2973072"/>
    <lineage>
        <taxon>Bacteria</taxon>
        <taxon>Pseudomonadati</taxon>
        <taxon>Thermodesulfobacteriota</taxon>
        <taxon>Desulfovibrionia</taxon>
        <taxon>Desulfovibrionales</taxon>
        <taxon>Desulfovibrionaceae</taxon>
    </lineage>
</organism>
<proteinExistence type="predicted"/>